<feature type="domain" description="WCX" evidence="3">
    <location>
        <begin position="233"/>
        <end position="306"/>
    </location>
</feature>
<evidence type="ECO:0000259" key="1">
    <source>
        <dbReference type="Pfam" id="PF08279"/>
    </source>
</evidence>
<dbReference type="InterPro" id="IPR036390">
    <property type="entry name" value="WH_DNA-bd_sf"/>
</dbReference>
<dbReference type="InterPro" id="IPR051534">
    <property type="entry name" value="CBASS_pafABC_assoc_protein"/>
</dbReference>
<accession>A0ABT1SAA1</accession>
<dbReference type="Pfam" id="PF13280">
    <property type="entry name" value="WYL"/>
    <property type="match status" value="1"/>
</dbReference>
<dbReference type="Pfam" id="PF25583">
    <property type="entry name" value="WCX"/>
    <property type="match status" value="1"/>
</dbReference>
<dbReference type="Gene3D" id="1.10.10.10">
    <property type="entry name" value="Winged helix-like DNA-binding domain superfamily/Winged helix DNA-binding domain"/>
    <property type="match status" value="1"/>
</dbReference>
<comment type="caution">
    <text evidence="4">The sequence shown here is derived from an EMBL/GenBank/DDBJ whole genome shotgun (WGS) entry which is preliminary data.</text>
</comment>
<dbReference type="InterPro" id="IPR026881">
    <property type="entry name" value="WYL_dom"/>
</dbReference>
<evidence type="ECO:0000313" key="4">
    <source>
        <dbReference type="EMBL" id="MCQ4922937.1"/>
    </source>
</evidence>
<dbReference type="Pfam" id="PF08279">
    <property type="entry name" value="HTH_11"/>
    <property type="match status" value="1"/>
</dbReference>
<evidence type="ECO:0000259" key="3">
    <source>
        <dbReference type="Pfam" id="PF25583"/>
    </source>
</evidence>
<dbReference type="SUPFAM" id="SSF46785">
    <property type="entry name" value="Winged helix' DNA-binding domain"/>
    <property type="match status" value="1"/>
</dbReference>
<dbReference type="InterPro" id="IPR013196">
    <property type="entry name" value="HTH_11"/>
</dbReference>
<sequence>MKIDRLLSIIVILLNKDNITAKELANRFEVSVRTIYRDIETINLAGIPIVSSQGRDGGFSILDNYRMSHQLLTLDDMTSIIIALKNIGNFSENENIDITIDKISNIVPKDKKQEFDYHFNELIICDLPWGYRSNSKDKEKYRIIYEAIREERLVNIEYRDPYGKITERKIEPMSLVLKGLNWYVFSYCNSRNDYRFFRLSRIHKINILEKRFNRRDISYEEFKKQNTYINNMVELVLRFSPEVQQRVDEFFYEENIIIDEKGYTVVKISFPEDEWVYSMILSYGEYVEVLEPHYIKDIIKKKAQKIYEKY</sequence>
<keyword evidence="5" id="KW-1185">Reference proteome</keyword>
<reference evidence="4 5" key="1">
    <citation type="submission" date="2022-06" db="EMBL/GenBank/DDBJ databases">
        <title>Isolation of gut microbiota from human fecal samples.</title>
        <authorList>
            <person name="Pamer E.G."/>
            <person name="Barat B."/>
            <person name="Waligurski E."/>
            <person name="Medina S."/>
            <person name="Paddock L."/>
            <person name="Mostad J."/>
        </authorList>
    </citation>
    <scope>NUCLEOTIDE SEQUENCE [LARGE SCALE GENOMIC DNA]</scope>
    <source>
        <strain evidence="4 5">DFI.7.95</strain>
    </source>
</reference>
<dbReference type="InterPro" id="IPR057727">
    <property type="entry name" value="WCX_dom"/>
</dbReference>
<dbReference type="EMBL" id="JANGAC010000004">
    <property type="protein sequence ID" value="MCQ4922937.1"/>
    <property type="molecule type" value="Genomic_DNA"/>
</dbReference>
<dbReference type="PIRSF" id="PIRSF016838">
    <property type="entry name" value="PafC"/>
    <property type="match status" value="1"/>
</dbReference>
<proteinExistence type="predicted"/>
<organism evidence="4 5">
    <name type="scientific">Tissierella carlieri</name>
    <dbReference type="NCBI Taxonomy" id="689904"/>
    <lineage>
        <taxon>Bacteria</taxon>
        <taxon>Bacillati</taxon>
        <taxon>Bacillota</taxon>
        <taxon>Tissierellia</taxon>
        <taxon>Tissierellales</taxon>
        <taxon>Tissierellaceae</taxon>
        <taxon>Tissierella</taxon>
    </lineage>
</organism>
<dbReference type="RefSeq" id="WP_256311015.1">
    <property type="nucleotide sequence ID" value="NZ_JANGAC010000004.1"/>
</dbReference>
<protein>
    <submittedName>
        <fullName evidence="4">YafY family transcriptional regulator</fullName>
    </submittedName>
</protein>
<feature type="domain" description="Helix-turn-helix type 11" evidence="1">
    <location>
        <begin position="5"/>
        <end position="57"/>
    </location>
</feature>
<evidence type="ECO:0000313" key="5">
    <source>
        <dbReference type="Proteomes" id="UP001524478"/>
    </source>
</evidence>
<dbReference type="Proteomes" id="UP001524478">
    <property type="component" value="Unassembled WGS sequence"/>
</dbReference>
<evidence type="ECO:0000259" key="2">
    <source>
        <dbReference type="Pfam" id="PF13280"/>
    </source>
</evidence>
<dbReference type="PANTHER" id="PTHR34580:SF8">
    <property type="entry name" value="WYL DOMAIN-CONTAINING PROTEIN"/>
    <property type="match status" value="1"/>
</dbReference>
<dbReference type="PROSITE" id="PS52050">
    <property type="entry name" value="WYL"/>
    <property type="match status" value="1"/>
</dbReference>
<gene>
    <name evidence="4" type="ORF">NE686_07570</name>
</gene>
<dbReference type="PANTHER" id="PTHR34580">
    <property type="match status" value="1"/>
</dbReference>
<dbReference type="InterPro" id="IPR036388">
    <property type="entry name" value="WH-like_DNA-bd_sf"/>
</dbReference>
<name>A0ABT1SAA1_9FIRM</name>
<feature type="domain" description="WYL" evidence="2">
    <location>
        <begin position="141"/>
        <end position="205"/>
    </location>
</feature>
<dbReference type="InterPro" id="IPR028349">
    <property type="entry name" value="PafC-like"/>
</dbReference>